<dbReference type="STRING" id="547042.BACCOPRO_01260"/>
<evidence type="ECO:0000313" key="2">
    <source>
        <dbReference type="Proteomes" id="UP000014073"/>
    </source>
</evidence>
<dbReference type="HOGENOM" id="CLU_2068359_0_0_10"/>
<organism evidence="1 2">
    <name type="scientific">Phocaeicola coprophilus DSM 18228 = JCM 13818</name>
    <dbReference type="NCBI Taxonomy" id="547042"/>
    <lineage>
        <taxon>Bacteria</taxon>
        <taxon>Pseudomonadati</taxon>
        <taxon>Bacteroidota</taxon>
        <taxon>Bacteroidia</taxon>
        <taxon>Bacteroidales</taxon>
        <taxon>Bacteroidaceae</taxon>
        <taxon>Phocaeicola</taxon>
    </lineage>
</organism>
<keyword evidence="2" id="KW-1185">Reference proteome</keyword>
<comment type="caution">
    <text evidence="1">The sequence shown here is derived from an EMBL/GenBank/DDBJ whole genome shotgun (WGS) entry which is preliminary data.</text>
</comment>
<accession>S0F694</accession>
<dbReference type="AlphaFoldDB" id="S0F694"/>
<evidence type="ECO:0000313" key="1">
    <source>
        <dbReference type="EMBL" id="EEF75769.1"/>
    </source>
</evidence>
<proteinExistence type="predicted"/>
<dbReference type="EMBL" id="ACBW01000095">
    <property type="protein sequence ID" value="EEF75769.1"/>
    <property type="molecule type" value="Genomic_DNA"/>
</dbReference>
<dbReference type="Proteomes" id="UP000014073">
    <property type="component" value="Unassembled WGS sequence"/>
</dbReference>
<gene>
    <name evidence="1" type="ORF">BACCOPRO_01260</name>
</gene>
<sequence length="118" mass="13039">MIACITLAVKETGGCVLRDASSFFILFRRGFSPGRRRRAGACSEGFAGRGKIDRTIRLQRPHNSAPTTARFRLIDRTIFSLVPDALEGVAGPLGNCFRSRRSFLKTFRRSGEKPSGFS</sequence>
<reference evidence="1 2" key="1">
    <citation type="submission" date="2008-12" db="EMBL/GenBank/DDBJ databases">
        <authorList>
            <person name="Fulton L."/>
            <person name="Clifton S."/>
            <person name="Fulton B."/>
            <person name="Xu J."/>
            <person name="Minx P."/>
            <person name="Pepin K.H."/>
            <person name="Johnson M."/>
            <person name="Bhonagiri V."/>
            <person name="Nash W.E."/>
            <person name="Mardis E.R."/>
            <person name="Wilson R.K."/>
        </authorList>
    </citation>
    <scope>NUCLEOTIDE SEQUENCE [LARGE SCALE GENOMIC DNA]</scope>
    <source>
        <strain evidence="1 2">DSM 18228</strain>
    </source>
</reference>
<protein>
    <submittedName>
        <fullName evidence="1">Uncharacterized protein</fullName>
    </submittedName>
</protein>
<name>S0F694_9BACT</name>